<dbReference type="InterPro" id="IPR001623">
    <property type="entry name" value="DnaJ_domain"/>
</dbReference>
<accession>A0A1Y1V2C6</accession>
<name>A0A1Y1V2C6_9FUNG</name>
<feature type="domain" description="J" evidence="1">
    <location>
        <begin position="26"/>
        <end position="91"/>
    </location>
</feature>
<dbReference type="GO" id="GO:0005829">
    <property type="term" value="C:cytosol"/>
    <property type="evidence" value="ECO:0007669"/>
    <property type="project" value="TreeGrafter"/>
</dbReference>
<keyword evidence="3" id="KW-1185">Reference proteome</keyword>
<dbReference type="STRING" id="1754191.A0A1Y1V2C6"/>
<dbReference type="PROSITE" id="PS50076">
    <property type="entry name" value="DNAJ_2"/>
    <property type="match status" value="1"/>
</dbReference>
<dbReference type="CDD" id="cd06257">
    <property type="entry name" value="DnaJ"/>
    <property type="match status" value="1"/>
</dbReference>
<dbReference type="OrthoDB" id="259708at2759"/>
<evidence type="ECO:0000259" key="1">
    <source>
        <dbReference type="PROSITE" id="PS50076"/>
    </source>
</evidence>
<dbReference type="SUPFAM" id="SSF46565">
    <property type="entry name" value="Chaperone J-domain"/>
    <property type="match status" value="1"/>
</dbReference>
<dbReference type="Gene3D" id="1.10.287.110">
    <property type="entry name" value="DnaJ domain"/>
    <property type="match status" value="1"/>
</dbReference>
<dbReference type="InterPro" id="IPR052814">
    <property type="entry name" value="Peroxisomal_DnaJ"/>
</dbReference>
<dbReference type="EMBL" id="MCFH01000046">
    <property type="protein sequence ID" value="ORX44399.1"/>
    <property type="molecule type" value="Genomic_DNA"/>
</dbReference>
<dbReference type="GO" id="GO:0016558">
    <property type="term" value="P:protein import into peroxisome matrix"/>
    <property type="evidence" value="ECO:0007669"/>
    <property type="project" value="TreeGrafter"/>
</dbReference>
<protein>
    <submittedName>
        <fullName evidence="2">DnaJ-domain-containing protein</fullName>
    </submittedName>
</protein>
<dbReference type="AlphaFoldDB" id="A0A1Y1V2C6"/>
<reference evidence="2 3" key="2">
    <citation type="submission" date="2016-08" db="EMBL/GenBank/DDBJ databases">
        <title>Pervasive Adenine N6-methylation of Active Genes in Fungi.</title>
        <authorList>
            <consortium name="DOE Joint Genome Institute"/>
            <person name="Mondo S.J."/>
            <person name="Dannebaum R.O."/>
            <person name="Kuo R.C."/>
            <person name="Labutti K."/>
            <person name="Haridas S."/>
            <person name="Kuo A."/>
            <person name="Salamov A."/>
            <person name="Ahrendt S.R."/>
            <person name="Lipzen A."/>
            <person name="Sullivan W."/>
            <person name="Andreopoulos W.B."/>
            <person name="Clum A."/>
            <person name="Lindquist E."/>
            <person name="Daum C."/>
            <person name="Ramamoorthy G.K."/>
            <person name="Gryganskyi A."/>
            <person name="Culley D."/>
            <person name="Magnuson J.K."/>
            <person name="James T.Y."/>
            <person name="O'Malley M.A."/>
            <person name="Stajich J.E."/>
            <person name="Spatafora J.W."/>
            <person name="Visel A."/>
            <person name="Grigoriev I.V."/>
        </authorList>
    </citation>
    <scope>NUCLEOTIDE SEQUENCE [LARGE SCALE GENOMIC DNA]</scope>
    <source>
        <strain evidence="3">finn</strain>
    </source>
</reference>
<dbReference type="Proteomes" id="UP000193719">
    <property type="component" value="Unassembled WGS sequence"/>
</dbReference>
<evidence type="ECO:0000313" key="2">
    <source>
        <dbReference type="EMBL" id="ORX44399.1"/>
    </source>
</evidence>
<dbReference type="PANTHER" id="PTHR45006:SF1">
    <property type="entry name" value="DNAJ-LIKE PROTEIN 1"/>
    <property type="match status" value="1"/>
</dbReference>
<dbReference type="PRINTS" id="PR00625">
    <property type="entry name" value="JDOMAIN"/>
</dbReference>
<gene>
    <name evidence="2" type="ORF">BCR36DRAFT_334903</name>
</gene>
<dbReference type="PANTHER" id="PTHR45006">
    <property type="entry name" value="DNAJ-LIKE PROTEIN 1"/>
    <property type="match status" value="1"/>
</dbReference>
<comment type="caution">
    <text evidence="2">The sequence shown here is derived from an EMBL/GenBank/DDBJ whole genome shotgun (WGS) entry which is preliminary data.</text>
</comment>
<dbReference type="Pfam" id="PF00226">
    <property type="entry name" value="DnaJ"/>
    <property type="match status" value="1"/>
</dbReference>
<reference evidence="2 3" key="1">
    <citation type="submission" date="2016-08" db="EMBL/GenBank/DDBJ databases">
        <title>Genomes of anaerobic fungi encode conserved fungal cellulosomes for biomass hydrolysis.</title>
        <authorList>
            <consortium name="DOE Joint Genome Institute"/>
            <person name="Haitjema C.H."/>
            <person name="Gilmore S.P."/>
            <person name="Henske J.K."/>
            <person name="Solomon K.V."/>
            <person name="De Groot R."/>
            <person name="Kuo A."/>
            <person name="Mondo S.J."/>
            <person name="Salamov A.A."/>
            <person name="Labutti K."/>
            <person name="Zhao Z."/>
            <person name="Chiniquy J."/>
            <person name="Barry K."/>
            <person name="Brewer H.M."/>
            <person name="Purvine S.O."/>
            <person name="Wright A.T."/>
            <person name="Boxma B."/>
            <person name="Van Alen T."/>
            <person name="Hackstein J.H."/>
            <person name="Baker S.E."/>
            <person name="Grigoriev I.V."/>
            <person name="O'Malley M.A."/>
        </authorList>
    </citation>
    <scope>NUCLEOTIDE SEQUENCE [LARGE SCALE GENOMIC DNA]</scope>
    <source>
        <strain evidence="3">finn</strain>
    </source>
</reference>
<sequence>MEVNTSKISNYDKGRARIEQILNERSLYKILGVETDATTDEIRKAYLKTSRLIHPDKFRNDEDATRAFQVTSAAYETLKNPTLRRQYDLIGKLGNEDGSEASFTTILTQILNEMFNGNFDDIMETLEFLTSCEINRDYQNIFNEVQDYLVIGKKCWTAAKGEIKQIYQLQCKLRTLSYFDVLGRLELALELTAIFLSLPIIIHTAGSASINKRLLNLLNQLVIALNYSEKGVSTIDAWLKEKWGIIAKITNSAKKEKQD</sequence>
<dbReference type="SMART" id="SM00271">
    <property type="entry name" value="DnaJ"/>
    <property type="match status" value="1"/>
</dbReference>
<organism evidence="2 3">
    <name type="scientific">Piromyces finnis</name>
    <dbReference type="NCBI Taxonomy" id="1754191"/>
    <lineage>
        <taxon>Eukaryota</taxon>
        <taxon>Fungi</taxon>
        <taxon>Fungi incertae sedis</taxon>
        <taxon>Chytridiomycota</taxon>
        <taxon>Chytridiomycota incertae sedis</taxon>
        <taxon>Neocallimastigomycetes</taxon>
        <taxon>Neocallimastigales</taxon>
        <taxon>Neocallimastigaceae</taxon>
        <taxon>Piromyces</taxon>
    </lineage>
</organism>
<proteinExistence type="predicted"/>
<dbReference type="InterPro" id="IPR036869">
    <property type="entry name" value="J_dom_sf"/>
</dbReference>
<evidence type="ECO:0000313" key="3">
    <source>
        <dbReference type="Proteomes" id="UP000193719"/>
    </source>
</evidence>